<evidence type="ECO:0000259" key="7">
    <source>
        <dbReference type="Pfam" id="PF00291"/>
    </source>
</evidence>
<dbReference type="EC" id="4.2.3.1" evidence="5"/>
<feature type="modified residue" description="N6-(pyridoxal phosphate)lysine" evidence="6">
    <location>
        <position position="114"/>
    </location>
</feature>
<dbReference type="Pfam" id="PF00291">
    <property type="entry name" value="PALP"/>
    <property type="match status" value="1"/>
</dbReference>
<dbReference type="InterPro" id="IPR001926">
    <property type="entry name" value="TrpB-like_PALP"/>
</dbReference>
<dbReference type="EMBL" id="CP133772">
    <property type="protein sequence ID" value="WYY00236.1"/>
    <property type="molecule type" value="Genomic_DNA"/>
</dbReference>
<dbReference type="CDD" id="cd01563">
    <property type="entry name" value="Thr-synth_1"/>
    <property type="match status" value="1"/>
</dbReference>
<gene>
    <name evidence="8" type="ORF">OXIME_000799</name>
</gene>
<dbReference type="PANTHER" id="PTHR48078:SF6">
    <property type="entry name" value="L-THREONINE DEHYDRATASE CATABOLIC TDCB"/>
    <property type="match status" value="1"/>
</dbReference>
<dbReference type="Gene3D" id="3.40.50.1100">
    <property type="match status" value="2"/>
</dbReference>
<dbReference type="GO" id="GO:0006567">
    <property type="term" value="P:L-threonine catabolic process"/>
    <property type="evidence" value="ECO:0007669"/>
    <property type="project" value="TreeGrafter"/>
</dbReference>
<dbReference type="GO" id="GO:0009097">
    <property type="term" value="P:isoleucine biosynthetic process"/>
    <property type="evidence" value="ECO:0007669"/>
    <property type="project" value="TreeGrafter"/>
</dbReference>
<dbReference type="Proteomes" id="UP001451606">
    <property type="component" value="Chromosome"/>
</dbReference>
<dbReference type="InterPro" id="IPR036052">
    <property type="entry name" value="TrpB-like_PALP_sf"/>
</dbReference>
<keyword evidence="3 6" id="KW-0663">Pyridoxal phosphate</keyword>
<evidence type="ECO:0000256" key="2">
    <source>
        <dbReference type="ARBA" id="ARBA00005517"/>
    </source>
</evidence>
<dbReference type="GO" id="GO:0009088">
    <property type="term" value="P:threonine biosynthetic process"/>
    <property type="evidence" value="ECO:0007669"/>
    <property type="project" value="UniProtKB-UniRule"/>
</dbReference>
<reference evidence="8 9" key="1">
    <citation type="submission" date="2023-09" db="EMBL/GenBank/DDBJ databases">
        <authorList>
            <person name="Golyshina O.V."/>
            <person name="Lunev E.A."/>
            <person name="Bargiela R."/>
            <person name="Gaines M.C."/>
            <person name="Daum B."/>
            <person name="Bale N.J."/>
            <person name="Koenen M."/>
            <person name="Sinninghe Damst J.S."/>
            <person name="Yakimov M."/>
            <person name="Golyshin P.N."/>
        </authorList>
    </citation>
    <scope>NUCLEOTIDE SEQUENCE [LARGE SCALE GENOMIC DNA]</scope>
    <source>
        <strain evidence="8 9">M1</strain>
    </source>
</reference>
<evidence type="ECO:0000256" key="5">
    <source>
        <dbReference type="NCBIfam" id="TIGR00260"/>
    </source>
</evidence>
<dbReference type="GeneID" id="95967532"/>
<evidence type="ECO:0000256" key="3">
    <source>
        <dbReference type="ARBA" id="ARBA00022898"/>
    </source>
</evidence>
<dbReference type="KEGG" id="omr:OXIME_000799"/>
<dbReference type="InterPro" id="IPR050147">
    <property type="entry name" value="Ser/Thr_Dehydratase"/>
</dbReference>
<evidence type="ECO:0000256" key="6">
    <source>
        <dbReference type="PIRSR" id="PIRSR604450-51"/>
    </source>
</evidence>
<comment type="cofactor">
    <cofactor evidence="1 6">
        <name>pyridoxal 5'-phosphate</name>
        <dbReference type="ChEBI" id="CHEBI:597326"/>
    </cofactor>
</comment>
<dbReference type="GO" id="GO:0004794">
    <property type="term" value="F:threonine deaminase activity"/>
    <property type="evidence" value="ECO:0007669"/>
    <property type="project" value="TreeGrafter"/>
</dbReference>
<evidence type="ECO:0000313" key="9">
    <source>
        <dbReference type="Proteomes" id="UP001451606"/>
    </source>
</evidence>
<dbReference type="NCBIfam" id="NF006050">
    <property type="entry name" value="PRK08197.1"/>
    <property type="match status" value="1"/>
</dbReference>
<dbReference type="GO" id="GO:0003941">
    <property type="term" value="F:L-serine ammonia-lyase activity"/>
    <property type="evidence" value="ECO:0007669"/>
    <property type="project" value="TreeGrafter"/>
</dbReference>
<dbReference type="RefSeq" id="WP_393972183.1">
    <property type="nucleotide sequence ID" value="NZ_CP133772.1"/>
</dbReference>
<organism evidence="8 9">
    <name type="scientific">Oxyplasma meridianum</name>
    <dbReference type="NCBI Taxonomy" id="3073602"/>
    <lineage>
        <taxon>Archaea</taxon>
        <taxon>Methanobacteriati</taxon>
        <taxon>Thermoplasmatota</taxon>
        <taxon>Thermoplasmata</taxon>
        <taxon>Thermoplasmatales</taxon>
        <taxon>Thermoplasmataceae</taxon>
        <taxon>Oxyplasma</taxon>
    </lineage>
</organism>
<dbReference type="InterPro" id="IPR004450">
    <property type="entry name" value="Thr_synthase-like"/>
</dbReference>
<dbReference type="NCBIfam" id="TIGR00260">
    <property type="entry name" value="thrC"/>
    <property type="match status" value="1"/>
</dbReference>
<dbReference type="GO" id="GO:0004795">
    <property type="term" value="F:threonine synthase activity"/>
    <property type="evidence" value="ECO:0007669"/>
    <property type="project" value="UniProtKB-UniRule"/>
</dbReference>
<dbReference type="AlphaFoldDB" id="A0AAX4NFK5"/>
<name>A0AAX4NFK5_9ARCH</name>
<keyword evidence="4 8" id="KW-0456">Lyase</keyword>
<protein>
    <recommendedName>
        <fullName evidence="5">Threonine synthase</fullName>
        <ecNumber evidence="5">4.2.3.1</ecNumber>
    </recommendedName>
</protein>
<sequence length="413" mass="45307">MAKKFTAIERLECSLCGKSYDPFEIQNLCQCGGSLVARYDLEEAKENMDKRNMSKRVLSPWRYHELLPLRDPRNIVTLGEGMTPLLQMKHLGEKLGLKDLMIKNEGMNPTGTFKARGATAGVSKAKELGIESVTVPTNGNAGAAWATYAARAGMESYIIMPRNGPEIARKEITAAGSHAYLVDGRITDANVISEQLNQDYGIFNAATLKEPYRLEGKKTMGLEIMEQLDWEPPDVIAFPTGGGVGLVGIYKAIRELNEMGWIHDSKTRMVCVQAAGCAPITEAWEKKERESVMWEESDTVAFGMNVPKSKGDFMVLESLYSSGGYATSVDDNDILSTKQMITKEEGLFACPEGSSAVAGIKKLLDQGFIDPSDKVIVLNTGSGLKYPDTVRTLMPLLQPGDEISIEIEENQES</sequence>
<dbReference type="SUPFAM" id="SSF53686">
    <property type="entry name" value="Tryptophan synthase beta subunit-like PLP-dependent enzymes"/>
    <property type="match status" value="1"/>
</dbReference>
<feature type="domain" description="Tryptophan synthase beta chain-like PALP" evidence="7">
    <location>
        <begin position="76"/>
        <end position="381"/>
    </location>
</feature>
<comment type="similarity">
    <text evidence="2">Belongs to the threonine synthase family.</text>
</comment>
<proteinExistence type="inferred from homology"/>
<evidence type="ECO:0000256" key="4">
    <source>
        <dbReference type="ARBA" id="ARBA00023239"/>
    </source>
</evidence>
<evidence type="ECO:0000256" key="1">
    <source>
        <dbReference type="ARBA" id="ARBA00001933"/>
    </source>
</evidence>
<evidence type="ECO:0000313" key="8">
    <source>
        <dbReference type="EMBL" id="WYY00236.1"/>
    </source>
</evidence>
<accession>A0AAX4NFK5</accession>
<keyword evidence="9" id="KW-1185">Reference proteome</keyword>
<dbReference type="PANTHER" id="PTHR48078">
    <property type="entry name" value="THREONINE DEHYDRATASE, MITOCHONDRIAL-RELATED"/>
    <property type="match status" value="1"/>
</dbReference>
<dbReference type="GO" id="GO:0006565">
    <property type="term" value="P:L-serine catabolic process"/>
    <property type="evidence" value="ECO:0007669"/>
    <property type="project" value="TreeGrafter"/>
</dbReference>